<keyword evidence="3" id="KW-1185">Reference proteome</keyword>
<dbReference type="AlphaFoldDB" id="A0AAD6Z900"/>
<evidence type="ECO:0000313" key="3">
    <source>
        <dbReference type="Proteomes" id="UP001218218"/>
    </source>
</evidence>
<reference evidence="2" key="1">
    <citation type="submission" date="2023-03" db="EMBL/GenBank/DDBJ databases">
        <title>Massive genome expansion in bonnet fungi (Mycena s.s.) driven by repeated elements and novel gene families across ecological guilds.</title>
        <authorList>
            <consortium name="Lawrence Berkeley National Laboratory"/>
            <person name="Harder C.B."/>
            <person name="Miyauchi S."/>
            <person name="Viragh M."/>
            <person name="Kuo A."/>
            <person name="Thoen E."/>
            <person name="Andreopoulos B."/>
            <person name="Lu D."/>
            <person name="Skrede I."/>
            <person name="Drula E."/>
            <person name="Henrissat B."/>
            <person name="Morin E."/>
            <person name="Kohler A."/>
            <person name="Barry K."/>
            <person name="LaButti K."/>
            <person name="Morin E."/>
            <person name="Salamov A."/>
            <person name="Lipzen A."/>
            <person name="Mereny Z."/>
            <person name="Hegedus B."/>
            <person name="Baldrian P."/>
            <person name="Stursova M."/>
            <person name="Weitz H."/>
            <person name="Taylor A."/>
            <person name="Grigoriev I.V."/>
            <person name="Nagy L.G."/>
            <person name="Martin F."/>
            <person name="Kauserud H."/>
        </authorList>
    </citation>
    <scope>NUCLEOTIDE SEQUENCE</scope>
    <source>
        <strain evidence="2">CBHHK002</strain>
    </source>
</reference>
<organism evidence="2 3">
    <name type="scientific">Mycena albidolilacea</name>
    <dbReference type="NCBI Taxonomy" id="1033008"/>
    <lineage>
        <taxon>Eukaryota</taxon>
        <taxon>Fungi</taxon>
        <taxon>Dikarya</taxon>
        <taxon>Basidiomycota</taxon>
        <taxon>Agaricomycotina</taxon>
        <taxon>Agaricomycetes</taxon>
        <taxon>Agaricomycetidae</taxon>
        <taxon>Agaricales</taxon>
        <taxon>Marasmiineae</taxon>
        <taxon>Mycenaceae</taxon>
        <taxon>Mycena</taxon>
    </lineage>
</organism>
<dbReference type="EMBL" id="JARIHO010000072">
    <property type="protein sequence ID" value="KAJ7312481.1"/>
    <property type="molecule type" value="Genomic_DNA"/>
</dbReference>
<comment type="caution">
    <text evidence="2">The sequence shown here is derived from an EMBL/GenBank/DDBJ whole genome shotgun (WGS) entry which is preliminary data.</text>
</comment>
<gene>
    <name evidence="2" type="ORF">DFH08DRAFT_1044560</name>
</gene>
<dbReference type="Proteomes" id="UP001218218">
    <property type="component" value="Unassembled WGS sequence"/>
</dbReference>
<proteinExistence type="predicted"/>
<protein>
    <recommendedName>
        <fullName evidence="4">F-box domain-containing protein</fullName>
    </recommendedName>
</protein>
<feature type="region of interest" description="Disordered" evidence="1">
    <location>
        <begin position="1"/>
        <end position="21"/>
    </location>
</feature>
<evidence type="ECO:0000256" key="1">
    <source>
        <dbReference type="SAM" id="MobiDB-lite"/>
    </source>
</evidence>
<evidence type="ECO:0000313" key="2">
    <source>
        <dbReference type="EMBL" id="KAJ7312481.1"/>
    </source>
</evidence>
<sequence length="327" mass="36756">MSESVAPGTRHHILLNSNEPPDESELTFARSVASKVDASLEYLDHKIANLREHLKRRKEDRASLLSYRMRNKAISSSLRRMPPELLREIFSWTLPSIKEALDVGRFEMGQTPWLLTQINSRWRAIVISTPSSWSRIVVDYQNTSSAYSLPLITAWLGSLKLKIHFHASQGMNSRAINVFNLLSQHSSRWEELSFGLTSELYVSNSGVLRPLKVPALEELAVLEGPDGPDLSPVFLSLIDRSSYSLRRLCLVAPAADTTTKILKYCPSITELFIVHDDDDRKDEINALISVLSSPSIAPHLCLIFFGCESGSRVDDMTYLEMLKSARG</sequence>
<evidence type="ECO:0008006" key="4">
    <source>
        <dbReference type="Google" id="ProtNLM"/>
    </source>
</evidence>
<accession>A0AAD6Z900</accession>
<name>A0AAD6Z900_9AGAR</name>